<dbReference type="Gene3D" id="2.170.270.10">
    <property type="entry name" value="SET domain"/>
    <property type="match status" value="1"/>
</dbReference>
<gene>
    <name evidence="3" type="ORF">PHATRDRAFT_48986</name>
</gene>
<feature type="compositionally biased region" description="Basic and acidic residues" evidence="1">
    <location>
        <begin position="24"/>
        <end position="39"/>
    </location>
</feature>
<sequence>MPLHQRHSITQAPSTTNGRLWKSPRKDPDKSNPDRKDSRCLSPQKQNGEPLSIVWLALVFGSLVYTAVKLHRTILPNISEHLPGSSLYADEFVARSSPSCTLWLAESIVFPGERGVFVGTATPMGQALAPPEVLLAIVDANVNEFSPWHDIARSEHTIATVLKDQPKYLSTHRLDLVIPGLSSLLGCSDEFANVILSRNTTDIGLSITSPSAGSFSHVYQDSVRAAYDLWAGEELVFPCPAHTHGHFKEEFLLPSAATRNVFSLQGRDPLWLDESQHSICIDNLIDEPTTAVSQNVGRGAFAKRGVGAGDVLTTSPVILVDRSQMQIMEHISADQSDLPSAVLQQGVEFLDKLLGYQLWTNYCFGRPESTIMLFPTSPLVNAIHHSPSKEEANVMVRWKSGSPTTTELLKQTAHEALAIPASNDVLIEYVAIRDIQPGDEIFLNYGDEWEAAWQQHVESWDPLVSHVIKPFRHEIGLPKGFIPYTWYTADPDSKGDFLPQALAPGELAPIRWNDTQEVVTPNAYRLGLDKSVRMGLLKYCDEMGITDVLRRVTGGGNSLAIDSNTIVHLNGYKWFLQRPNSKWNSNLSWLSPYDQNSHDDYLQALSASKFDAVLDAIGRSLNMDGLVAFHLTFIAVSRSTRGYLHYDLRNTGRKMYNVIIPLNLADDTGPELDLQDASDDAAIGRYRYEYDVASLTGDDAYHATSACDYRSTKEFRMAATVYVADVNEMNAESIVDGYTQYFPPTDMELLLSWAGRHWKKGGGASLPKPHPNHILSRYRE</sequence>
<dbReference type="GeneID" id="7195258"/>
<evidence type="ECO:0000259" key="2">
    <source>
        <dbReference type="PROSITE" id="PS50280"/>
    </source>
</evidence>
<dbReference type="Proteomes" id="UP000000759">
    <property type="component" value="Chromosome 20"/>
</dbReference>
<feature type="region of interest" description="Disordered" evidence="1">
    <location>
        <begin position="1"/>
        <end position="44"/>
    </location>
</feature>
<organism evidence="3 4">
    <name type="scientific">Phaeodactylum tricornutum (strain CCAP 1055/1)</name>
    <dbReference type="NCBI Taxonomy" id="556484"/>
    <lineage>
        <taxon>Eukaryota</taxon>
        <taxon>Sar</taxon>
        <taxon>Stramenopiles</taxon>
        <taxon>Ochrophyta</taxon>
        <taxon>Bacillariophyta</taxon>
        <taxon>Bacillariophyceae</taxon>
        <taxon>Bacillariophycidae</taxon>
        <taxon>Naviculales</taxon>
        <taxon>Phaeodactylaceae</taxon>
        <taxon>Phaeodactylum</taxon>
    </lineage>
</organism>
<proteinExistence type="predicted"/>
<dbReference type="PaxDb" id="2850-Phatr48986"/>
<evidence type="ECO:0000313" key="4">
    <source>
        <dbReference type="Proteomes" id="UP000000759"/>
    </source>
</evidence>
<dbReference type="OrthoDB" id="39594at2759"/>
<reference evidence="4" key="2">
    <citation type="submission" date="2008-08" db="EMBL/GenBank/DDBJ databases">
        <authorList>
            <consortium name="Diatom Consortium"/>
            <person name="Grigoriev I."/>
            <person name="Grimwood J."/>
            <person name="Kuo A."/>
            <person name="Otillar R.P."/>
            <person name="Salamov A."/>
            <person name="Detter J.C."/>
            <person name="Lindquist E."/>
            <person name="Shapiro H."/>
            <person name="Lucas S."/>
            <person name="Glavina del Rio T."/>
            <person name="Pitluck S."/>
            <person name="Rokhsar D."/>
            <person name="Bowler C."/>
        </authorList>
    </citation>
    <scope>GENOME REANNOTATION</scope>
    <source>
        <strain evidence="4">CCAP 1055/1</strain>
    </source>
</reference>
<evidence type="ECO:0000256" key="1">
    <source>
        <dbReference type="SAM" id="MobiDB-lite"/>
    </source>
</evidence>
<name>B7G941_PHATC</name>
<accession>B7G941</accession>
<reference evidence="3 4" key="1">
    <citation type="journal article" date="2008" name="Nature">
        <title>The Phaeodactylum genome reveals the evolutionary history of diatom genomes.</title>
        <authorList>
            <person name="Bowler C."/>
            <person name="Allen A.E."/>
            <person name="Badger J.H."/>
            <person name="Grimwood J."/>
            <person name="Jabbari K."/>
            <person name="Kuo A."/>
            <person name="Maheswari U."/>
            <person name="Martens C."/>
            <person name="Maumus F."/>
            <person name="Otillar R.P."/>
            <person name="Rayko E."/>
            <person name="Salamov A."/>
            <person name="Vandepoele K."/>
            <person name="Beszteri B."/>
            <person name="Gruber A."/>
            <person name="Heijde M."/>
            <person name="Katinka M."/>
            <person name="Mock T."/>
            <person name="Valentin K."/>
            <person name="Verret F."/>
            <person name="Berges J.A."/>
            <person name="Brownlee C."/>
            <person name="Cadoret J.P."/>
            <person name="Chiovitti A."/>
            <person name="Choi C.J."/>
            <person name="Coesel S."/>
            <person name="De Martino A."/>
            <person name="Detter J.C."/>
            <person name="Durkin C."/>
            <person name="Falciatore A."/>
            <person name="Fournet J."/>
            <person name="Haruta M."/>
            <person name="Huysman M.J."/>
            <person name="Jenkins B.D."/>
            <person name="Jiroutova K."/>
            <person name="Jorgensen R.E."/>
            <person name="Joubert Y."/>
            <person name="Kaplan A."/>
            <person name="Kroger N."/>
            <person name="Kroth P.G."/>
            <person name="La Roche J."/>
            <person name="Lindquist E."/>
            <person name="Lommer M."/>
            <person name="Martin-Jezequel V."/>
            <person name="Lopez P.J."/>
            <person name="Lucas S."/>
            <person name="Mangogna M."/>
            <person name="McGinnis K."/>
            <person name="Medlin L.K."/>
            <person name="Montsant A."/>
            <person name="Oudot-Le Secq M.P."/>
            <person name="Napoli C."/>
            <person name="Obornik M."/>
            <person name="Parker M.S."/>
            <person name="Petit J.L."/>
            <person name="Porcel B.M."/>
            <person name="Poulsen N."/>
            <person name="Robison M."/>
            <person name="Rychlewski L."/>
            <person name="Rynearson T.A."/>
            <person name="Schmutz J."/>
            <person name="Shapiro H."/>
            <person name="Siaut M."/>
            <person name="Stanley M."/>
            <person name="Sussman M.R."/>
            <person name="Taylor A.R."/>
            <person name="Vardi A."/>
            <person name="von Dassow P."/>
            <person name="Vyverman W."/>
            <person name="Willis A."/>
            <person name="Wyrwicz L.S."/>
            <person name="Rokhsar D.S."/>
            <person name="Weissenbach J."/>
            <person name="Armbrust E.V."/>
            <person name="Green B.R."/>
            <person name="Van de Peer Y."/>
            <person name="Grigoriev I.V."/>
        </authorList>
    </citation>
    <scope>NUCLEOTIDE SEQUENCE [LARGE SCALE GENOMIC DNA]</scope>
    <source>
        <strain evidence="3 4">CCAP 1055/1</strain>
    </source>
</reference>
<dbReference type="HOGENOM" id="CLU_359219_0_0_1"/>
<dbReference type="EMBL" id="CM000622">
    <property type="protein sequence ID" value="EEC44755.1"/>
    <property type="molecule type" value="Genomic_DNA"/>
</dbReference>
<dbReference type="Pfam" id="PF00856">
    <property type="entry name" value="SET"/>
    <property type="match status" value="1"/>
</dbReference>
<dbReference type="KEGG" id="pti:PHATRDRAFT_48986"/>
<feature type="compositionally biased region" description="Polar residues" evidence="1">
    <location>
        <begin position="8"/>
        <end position="18"/>
    </location>
</feature>
<dbReference type="RefSeq" id="XP_002183573.1">
    <property type="nucleotide sequence ID" value="XM_002183537.1"/>
</dbReference>
<evidence type="ECO:0000313" key="3">
    <source>
        <dbReference type="EMBL" id="EEC44755.1"/>
    </source>
</evidence>
<keyword evidence="4" id="KW-1185">Reference proteome</keyword>
<dbReference type="eggNOG" id="ENOG502SNTW">
    <property type="taxonomic scope" value="Eukaryota"/>
</dbReference>
<dbReference type="InterPro" id="IPR046341">
    <property type="entry name" value="SET_dom_sf"/>
</dbReference>
<dbReference type="AlphaFoldDB" id="B7G941"/>
<dbReference type="PROSITE" id="PS50280">
    <property type="entry name" value="SET"/>
    <property type="match status" value="1"/>
</dbReference>
<feature type="domain" description="SET" evidence="2">
    <location>
        <begin position="277"/>
        <end position="446"/>
    </location>
</feature>
<dbReference type="InParanoid" id="B7G941"/>
<protein>
    <recommendedName>
        <fullName evidence="2">SET domain-containing protein</fullName>
    </recommendedName>
</protein>
<dbReference type="InterPro" id="IPR001214">
    <property type="entry name" value="SET_dom"/>
</dbReference>
<dbReference type="SUPFAM" id="SSF82199">
    <property type="entry name" value="SET domain"/>
    <property type="match status" value="1"/>
</dbReference>